<sequence>MTSGGERGGHILLPLSIAVPESAIHTGIFCLASFCEVLNQASKEMTLEHISSVNKLQSFEEAKTSSCLENCR</sequence>
<gene>
    <name evidence="1" type="ORF">CEXT_447501</name>
</gene>
<evidence type="ECO:0000313" key="2">
    <source>
        <dbReference type="Proteomes" id="UP001054945"/>
    </source>
</evidence>
<dbReference type="EMBL" id="BPLR01013365">
    <property type="protein sequence ID" value="GIY60709.1"/>
    <property type="molecule type" value="Genomic_DNA"/>
</dbReference>
<name>A0AAV4UT87_CAEEX</name>
<proteinExistence type="predicted"/>
<keyword evidence="2" id="KW-1185">Reference proteome</keyword>
<organism evidence="1 2">
    <name type="scientific">Caerostris extrusa</name>
    <name type="common">Bark spider</name>
    <name type="synonym">Caerostris bankana</name>
    <dbReference type="NCBI Taxonomy" id="172846"/>
    <lineage>
        <taxon>Eukaryota</taxon>
        <taxon>Metazoa</taxon>
        <taxon>Ecdysozoa</taxon>
        <taxon>Arthropoda</taxon>
        <taxon>Chelicerata</taxon>
        <taxon>Arachnida</taxon>
        <taxon>Araneae</taxon>
        <taxon>Araneomorphae</taxon>
        <taxon>Entelegynae</taxon>
        <taxon>Araneoidea</taxon>
        <taxon>Araneidae</taxon>
        <taxon>Caerostris</taxon>
    </lineage>
</organism>
<comment type="caution">
    <text evidence="1">The sequence shown here is derived from an EMBL/GenBank/DDBJ whole genome shotgun (WGS) entry which is preliminary data.</text>
</comment>
<dbReference type="AlphaFoldDB" id="A0AAV4UT87"/>
<reference evidence="1 2" key="1">
    <citation type="submission" date="2021-06" db="EMBL/GenBank/DDBJ databases">
        <title>Caerostris extrusa draft genome.</title>
        <authorList>
            <person name="Kono N."/>
            <person name="Arakawa K."/>
        </authorList>
    </citation>
    <scope>NUCLEOTIDE SEQUENCE [LARGE SCALE GENOMIC DNA]</scope>
</reference>
<accession>A0AAV4UT87</accession>
<protein>
    <submittedName>
        <fullName evidence="1">Uncharacterized protein</fullName>
    </submittedName>
</protein>
<evidence type="ECO:0000313" key="1">
    <source>
        <dbReference type="EMBL" id="GIY60709.1"/>
    </source>
</evidence>
<dbReference type="Proteomes" id="UP001054945">
    <property type="component" value="Unassembled WGS sequence"/>
</dbReference>